<evidence type="ECO:0000256" key="1">
    <source>
        <dbReference type="ARBA" id="ARBA00023002"/>
    </source>
</evidence>
<gene>
    <name evidence="3" type="ORF">F9L08_05605</name>
</gene>
<protein>
    <submittedName>
        <fullName evidence="3">FAD-dependent oxidoreductase</fullName>
    </submittedName>
</protein>
<dbReference type="EMBL" id="WBVX01000004">
    <property type="protein sequence ID" value="KAB2688371.1"/>
    <property type="molecule type" value="Genomic_DNA"/>
</dbReference>
<reference evidence="3 4" key="1">
    <citation type="submission" date="2019-09" db="EMBL/GenBank/DDBJ databases">
        <title>Taxonomic organization of the family Brucellaceae based on a phylogenomic approach.</title>
        <authorList>
            <person name="Leclercq S."/>
            <person name="Cloeckaert A."/>
            <person name="Zygmunt M.S."/>
        </authorList>
    </citation>
    <scope>NUCLEOTIDE SEQUENCE [LARGE SCALE GENOMIC DNA]</scope>
    <source>
        <strain evidence="3 4">WS1830</strain>
    </source>
</reference>
<dbReference type="GO" id="GO:0005737">
    <property type="term" value="C:cytoplasm"/>
    <property type="evidence" value="ECO:0007669"/>
    <property type="project" value="TreeGrafter"/>
</dbReference>
<dbReference type="Gene3D" id="3.50.50.60">
    <property type="entry name" value="FAD/NAD(P)-binding domain"/>
    <property type="match status" value="1"/>
</dbReference>
<keyword evidence="1" id="KW-0560">Oxidoreductase</keyword>
<dbReference type="PANTHER" id="PTHR13847">
    <property type="entry name" value="SARCOSINE DEHYDROGENASE-RELATED"/>
    <property type="match status" value="1"/>
</dbReference>
<dbReference type="InterPro" id="IPR036188">
    <property type="entry name" value="FAD/NAD-bd_sf"/>
</dbReference>
<dbReference type="PANTHER" id="PTHR13847:SF281">
    <property type="entry name" value="FAD DEPENDENT OXIDOREDUCTASE DOMAIN-CONTAINING PROTEIN"/>
    <property type="match status" value="1"/>
</dbReference>
<accession>A0A6L3YVC4</accession>
<evidence type="ECO:0000313" key="3">
    <source>
        <dbReference type="EMBL" id="KAB2688371.1"/>
    </source>
</evidence>
<evidence type="ECO:0000259" key="2">
    <source>
        <dbReference type="Pfam" id="PF01266"/>
    </source>
</evidence>
<organism evidence="3 4">
    <name type="scientific">Brucella tritici</name>
    <dbReference type="NCBI Taxonomy" id="94626"/>
    <lineage>
        <taxon>Bacteria</taxon>
        <taxon>Pseudomonadati</taxon>
        <taxon>Pseudomonadota</taxon>
        <taxon>Alphaproteobacteria</taxon>
        <taxon>Hyphomicrobiales</taxon>
        <taxon>Brucellaceae</taxon>
        <taxon>Brucella/Ochrobactrum group</taxon>
        <taxon>Brucella</taxon>
    </lineage>
</organism>
<dbReference type="GO" id="GO:0016491">
    <property type="term" value="F:oxidoreductase activity"/>
    <property type="evidence" value="ECO:0007669"/>
    <property type="project" value="UniProtKB-KW"/>
</dbReference>
<evidence type="ECO:0000313" key="4">
    <source>
        <dbReference type="Proteomes" id="UP000481643"/>
    </source>
</evidence>
<dbReference type="Gene3D" id="3.30.9.10">
    <property type="entry name" value="D-Amino Acid Oxidase, subunit A, domain 2"/>
    <property type="match status" value="1"/>
</dbReference>
<dbReference type="SUPFAM" id="SSF51905">
    <property type="entry name" value="FAD/NAD(P)-binding domain"/>
    <property type="match status" value="1"/>
</dbReference>
<dbReference type="Pfam" id="PF01266">
    <property type="entry name" value="DAO"/>
    <property type="match status" value="1"/>
</dbReference>
<dbReference type="Proteomes" id="UP000481643">
    <property type="component" value="Unassembled WGS sequence"/>
</dbReference>
<name>A0A6L3YVC4_9HYPH</name>
<sequence length="481" mass="53092">MRDGIVHLPASRWCRYGHYLLGTTTGTDDEPEIRNTQASTGGLIVKNSVFTPDFVDRSYWLTSLPQMGSSAEPLPARIDVLIVGAGLTGLTAGHDLSRSGRRVVVLDSGEPGEGASSRNAGMLGRNTKHSFLGLSKSAGQDVAIRYFRDLHRVFLSSVERIEAEKISCNYQQNGRVVVAHTQQQFNGLRAEYEARAEYLGEKISILDEGVQSEVGSKSFVGGVYVHDNGAVHPGQYTRAFISRARAAGASIIGKTVVQSIRREKDGFLVKTSNGMVRARDVLLCSNGYTASLIPWIARRLIQIESYIVATEPLPADVVQSVFPRNRTYIDSTRRPMSMRLSSDGMRIVFGARTGEPKNQPIRETARLIYDDLTTTFPQLRGYRLTNAWGGRCGVTWDHFPHVGQHEGMHYALGYNFSGLAMAPYLGEILAKQVLGAAPDTDFQTRSFPSVLMPARAFDAAVTRRVIRYYGWRDHASMRPAS</sequence>
<dbReference type="AlphaFoldDB" id="A0A6L3YVC4"/>
<feature type="domain" description="FAD dependent oxidoreductase" evidence="2">
    <location>
        <begin position="79"/>
        <end position="431"/>
    </location>
</feature>
<comment type="caution">
    <text evidence="3">The sequence shown here is derived from an EMBL/GenBank/DDBJ whole genome shotgun (WGS) entry which is preliminary data.</text>
</comment>
<proteinExistence type="predicted"/>
<dbReference type="InterPro" id="IPR006076">
    <property type="entry name" value="FAD-dep_OxRdtase"/>
</dbReference>